<dbReference type="InterPro" id="IPR000182">
    <property type="entry name" value="GNAT_dom"/>
</dbReference>
<keyword evidence="2" id="KW-0808">Transferase</keyword>
<evidence type="ECO:0000259" key="1">
    <source>
        <dbReference type="PROSITE" id="PS51186"/>
    </source>
</evidence>
<dbReference type="CDD" id="cd04301">
    <property type="entry name" value="NAT_SF"/>
    <property type="match status" value="1"/>
</dbReference>
<dbReference type="Proteomes" id="UP000515743">
    <property type="component" value="Chromosome"/>
</dbReference>
<protein>
    <submittedName>
        <fullName evidence="2">GNAT family N-acetyltransferase</fullName>
    </submittedName>
</protein>
<sequence length="181" mass="20075">MTYRIQEATLADLSPLDVHALYKLRVDVFVHEQQVPYAEIDDVDAASSTTQFLLWEDSPAADNADGKAATRLAGTLRLFPSSLALPPVVSGTTTVSASEVVSQLGRYCFAPDYRGTGAAAYLLEHAIERCREQHPDRALYLTAQAPLVPYYKKFGFIPSGAMFEEENQPHQPMFLRPQRAK</sequence>
<dbReference type="EMBL" id="CP059404">
    <property type="protein sequence ID" value="QNE90208.1"/>
    <property type="molecule type" value="Genomic_DNA"/>
</dbReference>
<feature type="domain" description="N-acetyltransferase" evidence="1">
    <location>
        <begin position="8"/>
        <end position="178"/>
    </location>
</feature>
<dbReference type="PROSITE" id="PS51186">
    <property type="entry name" value="GNAT"/>
    <property type="match status" value="1"/>
</dbReference>
<accession>A0A7G7CRJ2</accession>
<proteinExistence type="predicted"/>
<dbReference type="SUPFAM" id="SSF55729">
    <property type="entry name" value="Acyl-CoA N-acyltransferases (Nat)"/>
    <property type="match status" value="1"/>
</dbReference>
<dbReference type="AlphaFoldDB" id="A0A7G7CRJ2"/>
<keyword evidence="3" id="KW-1185">Reference proteome</keyword>
<organism evidence="2 3">
    <name type="scientific">Corynebacterium incognita</name>
    <dbReference type="NCBI Taxonomy" id="2754725"/>
    <lineage>
        <taxon>Bacteria</taxon>
        <taxon>Bacillati</taxon>
        <taxon>Actinomycetota</taxon>
        <taxon>Actinomycetes</taxon>
        <taxon>Mycobacteriales</taxon>
        <taxon>Corynebacteriaceae</taxon>
        <taxon>Corynebacterium</taxon>
    </lineage>
</organism>
<gene>
    <name evidence="2" type="ORF">H0194_04290</name>
</gene>
<name>A0A7G7CRJ2_9CORY</name>
<reference evidence="2 3" key="1">
    <citation type="submission" date="2020-07" db="EMBL/GenBank/DDBJ databases">
        <title>Complete genome and description of Corynebacterium incognita strain Marseille-Q3630 sp. nov.</title>
        <authorList>
            <person name="Boxberger M."/>
        </authorList>
    </citation>
    <scope>NUCLEOTIDE SEQUENCE [LARGE SCALE GENOMIC DNA]</scope>
    <source>
        <strain evidence="2 3">Marseille-Q3630</strain>
    </source>
</reference>
<dbReference type="RefSeq" id="WP_185176581.1">
    <property type="nucleotide sequence ID" value="NZ_CP059404.1"/>
</dbReference>
<dbReference type="KEGG" id="cik:H0194_04290"/>
<dbReference type="Pfam" id="PF13673">
    <property type="entry name" value="Acetyltransf_10"/>
    <property type="match status" value="1"/>
</dbReference>
<evidence type="ECO:0000313" key="2">
    <source>
        <dbReference type="EMBL" id="QNE90208.1"/>
    </source>
</evidence>
<dbReference type="GO" id="GO:0016747">
    <property type="term" value="F:acyltransferase activity, transferring groups other than amino-acyl groups"/>
    <property type="evidence" value="ECO:0007669"/>
    <property type="project" value="InterPro"/>
</dbReference>
<evidence type="ECO:0000313" key="3">
    <source>
        <dbReference type="Proteomes" id="UP000515743"/>
    </source>
</evidence>
<dbReference type="Gene3D" id="3.40.630.30">
    <property type="match status" value="1"/>
</dbReference>
<dbReference type="InterPro" id="IPR016181">
    <property type="entry name" value="Acyl_CoA_acyltransferase"/>
</dbReference>